<reference evidence="14" key="1">
    <citation type="submission" date="2017-09" db="EMBL/GenBank/DDBJ databases">
        <title>Depth-based differentiation of microbial function through sediment-hosted aquifers and enrichment of novel symbionts in the deep terrestrial subsurface.</title>
        <authorList>
            <person name="Probst A.J."/>
            <person name="Ladd B."/>
            <person name="Jarett J.K."/>
            <person name="Geller-Mcgrath D.E."/>
            <person name="Sieber C.M.K."/>
            <person name="Emerson J.B."/>
            <person name="Anantharaman K."/>
            <person name="Thomas B.C."/>
            <person name="Malmstrom R."/>
            <person name="Stieglmeier M."/>
            <person name="Klingl A."/>
            <person name="Woyke T."/>
            <person name="Ryan C.M."/>
            <person name="Banfield J.F."/>
        </authorList>
    </citation>
    <scope>NUCLEOTIDE SEQUENCE [LARGE SCALE GENOMIC DNA]</scope>
</reference>
<protein>
    <recommendedName>
        <fullName evidence="5">Trigger factor</fullName>
        <ecNumber evidence="4">5.2.1.8</ecNumber>
    </recommendedName>
    <alternativeName>
        <fullName evidence="9">PPIase</fullName>
    </alternativeName>
</protein>
<comment type="similarity">
    <text evidence="3">Belongs to the FKBP-type PPIase family. Tig subfamily.</text>
</comment>
<evidence type="ECO:0000256" key="6">
    <source>
        <dbReference type="ARBA" id="ARBA00023110"/>
    </source>
</evidence>
<dbReference type="GO" id="GO:0044183">
    <property type="term" value="F:protein folding chaperone"/>
    <property type="evidence" value="ECO:0007669"/>
    <property type="project" value="TreeGrafter"/>
</dbReference>
<dbReference type="GO" id="GO:0015031">
    <property type="term" value="P:protein transport"/>
    <property type="evidence" value="ECO:0007669"/>
    <property type="project" value="InterPro"/>
</dbReference>
<dbReference type="SUPFAM" id="SSF109998">
    <property type="entry name" value="Triger factor/SurA peptide-binding domain-like"/>
    <property type="match status" value="1"/>
</dbReference>
<dbReference type="GO" id="GO:0003755">
    <property type="term" value="F:peptidyl-prolyl cis-trans isomerase activity"/>
    <property type="evidence" value="ECO:0007669"/>
    <property type="project" value="UniProtKB-KW"/>
</dbReference>
<dbReference type="GO" id="GO:0043022">
    <property type="term" value="F:ribosome binding"/>
    <property type="evidence" value="ECO:0007669"/>
    <property type="project" value="TreeGrafter"/>
</dbReference>
<gene>
    <name evidence="13" type="primary">tig</name>
    <name evidence="13" type="ORF">COS47_00910</name>
</gene>
<evidence type="ECO:0000259" key="10">
    <source>
        <dbReference type="Pfam" id="PF00254"/>
    </source>
</evidence>
<evidence type="ECO:0000256" key="4">
    <source>
        <dbReference type="ARBA" id="ARBA00013194"/>
    </source>
</evidence>
<dbReference type="InterPro" id="IPR005215">
    <property type="entry name" value="Trig_fac"/>
</dbReference>
<keyword evidence="7" id="KW-0143">Chaperone</keyword>
<evidence type="ECO:0000256" key="5">
    <source>
        <dbReference type="ARBA" id="ARBA00016902"/>
    </source>
</evidence>
<dbReference type="Pfam" id="PF05697">
    <property type="entry name" value="Trigger_N"/>
    <property type="match status" value="1"/>
</dbReference>
<feature type="domain" description="Trigger factor C-terminal" evidence="12">
    <location>
        <begin position="263"/>
        <end position="331"/>
    </location>
</feature>
<dbReference type="GO" id="GO:0005737">
    <property type="term" value="C:cytoplasm"/>
    <property type="evidence" value="ECO:0007669"/>
    <property type="project" value="UniProtKB-SubCell"/>
</dbReference>
<proteinExistence type="inferred from homology"/>
<dbReference type="SUPFAM" id="SSF102735">
    <property type="entry name" value="Trigger factor ribosome-binding domain"/>
    <property type="match status" value="1"/>
</dbReference>
<feature type="domain" description="Trigger factor ribosome-binding bacterial" evidence="11">
    <location>
        <begin position="1"/>
        <end position="144"/>
    </location>
</feature>
<dbReference type="Proteomes" id="UP000230324">
    <property type="component" value="Unassembled WGS sequence"/>
</dbReference>
<comment type="caution">
    <text evidence="13">The sequence shown here is derived from an EMBL/GenBank/DDBJ whole genome shotgun (WGS) entry which is preliminary data.</text>
</comment>
<dbReference type="Pfam" id="PF05698">
    <property type="entry name" value="Trigger_C"/>
    <property type="match status" value="1"/>
</dbReference>
<sequence length="335" mass="38910">MKADIKKISGTKIELKIEIPFSRLEEYFERAIFALGKDLEVEGFRKGKAPREIIEKVIAREKILAKASEDCIKESYLKAVEENKIEPISQPEIKIEKMIFGKNLLFKASFQVLPEVKLPDYKKIASEISKNKVLIENEEVEAELLWLQKSRAKFSQKTGPAEKGDFLEIEFSSPQLEGGKVYQDGFILGKGYFVAGFEENLEKMEAGQEKEFSLVFPKDFFRKELAEKKVDFKVKIKSLQKVELPELNDQFAKNLGKFEDLGGLKKSIKEGLFLEKEKLENQRVRTEILEKIVAKSDFEMPEILIEREKERLFEDLKKFVAEKFKIEWSDYLKKT</sequence>
<feature type="domain" description="PPIase FKBP-type" evidence="10">
    <location>
        <begin position="161"/>
        <end position="236"/>
    </location>
</feature>
<evidence type="ECO:0000313" key="14">
    <source>
        <dbReference type="Proteomes" id="UP000230324"/>
    </source>
</evidence>
<evidence type="ECO:0000259" key="11">
    <source>
        <dbReference type="Pfam" id="PF05697"/>
    </source>
</evidence>
<dbReference type="GO" id="GO:0043335">
    <property type="term" value="P:protein unfolding"/>
    <property type="evidence" value="ECO:0007669"/>
    <property type="project" value="TreeGrafter"/>
</dbReference>
<name>A0A2M7BYN7_9BACT</name>
<dbReference type="EMBL" id="PEUV01000018">
    <property type="protein sequence ID" value="PIV12750.1"/>
    <property type="molecule type" value="Genomic_DNA"/>
</dbReference>
<dbReference type="Gene3D" id="3.30.70.1050">
    <property type="entry name" value="Trigger factor ribosome-binding domain"/>
    <property type="match status" value="1"/>
</dbReference>
<evidence type="ECO:0000256" key="2">
    <source>
        <dbReference type="ARBA" id="ARBA00004496"/>
    </source>
</evidence>
<dbReference type="InterPro" id="IPR046357">
    <property type="entry name" value="PPIase_dom_sf"/>
</dbReference>
<evidence type="ECO:0000259" key="12">
    <source>
        <dbReference type="Pfam" id="PF05698"/>
    </source>
</evidence>
<dbReference type="InterPro" id="IPR037041">
    <property type="entry name" value="Trigger_fac_C_sf"/>
</dbReference>
<keyword evidence="6" id="KW-0697">Rotamase</keyword>
<dbReference type="Gene3D" id="1.10.3120.10">
    <property type="entry name" value="Trigger factor, C-terminal domain"/>
    <property type="match status" value="1"/>
</dbReference>
<dbReference type="InterPro" id="IPR008881">
    <property type="entry name" value="Trigger_fac_ribosome-bd_bac"/>
</dbReference>
<accession>A0A2M7BYN7</accession>
<dbReference type="InterPro" id="IPR001179">
    <property type="entry name" value="PPIase_FKBP_dom"/>
</dbReference>
<dbReference type="AlphaFoldDB" id="A0A2M7BYN7"/>
<comment type="catalytic activity">
    <reaction evidence="1">
        <text>[protein]-peptidylproline (omega=180) = [protein]-peptidylproline (omega=0)</text>
        <dbReference type="Rhea" id="RHEA:16237"/>
        <dbReference type="Rhea" id="RHEA-COMP:10747"/>
        <dbReference type="Rhea" id="RHEA-COMP:10748"/>
        <dbReference type="ChEBI" id="CHEBI:83833"/>
        <dbReference type="ChEBI" id="CHEBI:83834"/>
        <dbReference type="EC" id="5.2.1.8"/>
    </reaction>
</comment>
<evidence type="ECO:0000256" key="7">
    <source>
        <dbReference type="ARBA" id="ARBA00023186"/>
    </source>
</evidence>
<feature type="non-terminal residue" evidence="13">
    <location>
        <position position="335"/>
    </location>
</feature>
<dbReference type="PANTHER" id="PTHR30560:SF3">
    <property type="entry name" value="TRIGGER FACTOR-LIKE PROTEIN TIG, CHLOROPLASTIC"/>
    <property type="match status" value="1"/>
</dbReference>
<keyword evidence="8" id="KW-0413">Isomerase</keyword>
<dbReference type="Gene3D" id="3.10.50.40">
    <property type="match status" value="1"/>
</dbReference>
<dbReference type="PANTHER" id="PTHR30560">
    <property type="entry name" value="TRIGGER FACTOR CHAPERONE AND PEPTIDYL-PROLYL CIS/TRANS ISOMERASE"/>
    <property type="match status" value="1"/>
</dbReference>
<evidence type="ECO:0000256" key="3">
    <source>
        <dbReference type="ARBA" id="ARBA00005464"/>
    </source>
</evidence>
<evidence type="ECO:0000256" key="9">
    <source>
        <dbReference type="ARBA" id="ARBA00029986"/>
    </source>
</evidence>
<dbReference type="EC" id="5.2.1.8" evidence="4"/>
<organism evidence="13 14">
    <name type="scientific">Candidatus Nealsonbacteria bacterium CG03_land_8_20_14_0_80_36_12</name>
    <dbReference type="NCBI Taxonomy" id="1974701"/>
    <lineage>
        <taxon>Bacteria</taxon>
        <taxon>Candidatus Nealsoniibacteriota</taxon>
    </lineage>
</organism>
<dbReference type="InterPro" id="IPR008880">
    <property type="entry name" value="Trigger_fac_C"/>
</dbReference>
<dbReference type="SUPFAM" id="SSF54534">
    <property type="entry name" value="FKBP-like"/>
    <property type="match status" value="1"/>
</dbReference>
<dbReference type="GO" id="GO:0051083">
    <property type="term" value="P:'de novo' cotranslational protein folding"/>
    <property type="evidence" value="ECO:0007669"/>
    <property type="project" value="TreeGrafter"/>
</dbReference>
<dbReference type="NCBIfam" id="TIGR00115">
    <property type="entry name" value="tig"/>
    <property type="match status" value="1"/>
</dbReference>
<dbReference type="InterPro" id="IPR036611">
    <property type="entry name" value="Trigger_fac_ribosome-bd_sf"/>
</dbReference>
<evidence type="ECO:0000256" key="1">
    <source>
        <dbReference type="ARBA" id="ARBA00000971"/>
    </source>
</evidence>
<dbReference type="InterPro" id="IPR027304">
    <property type="entry name" value="Trigger_fact/SurA_dom_sf"/>
</dbReference>
<evidence type="ECO:0000313" key="13">
    <source>
        <dbReference type="EMBL" id="PIV12750.1"/>
    </source>
</evidence>
<evidence type="ECO:0000256" key="8">
    <source>
        <dbReference type="ARBA" id="ARBA00023235"/>
    </source>
</evidence>
<comment type="subcellular location">
    <subcellularLocation>
        <location evidence="2">Cytoplasm</location>
    </subcellularLocation>
</comment>
<dbReference type="Pfam" id="PF00254">
    <property type="entry name" value="FKBP_C"/>
    <property type="match status" value="1"/>
</dbReference>